<name>A0A0A1TIE1_9HYPO</name>
<feature type="compositionally biased region" description="Basic and acidic residues" evidence="8">
    <location>
        <begin position="2323"/>
        <end position="2335"/>
    </location>
</feature>
<dbReference type="InterPro" id="IPR036640">
    <property type="entry name" value="ABC1_TM_sf"/>
</dbReference>
<feature type="transmembrane region" description="Helical" evidence="9">
    <location>
        <begin position="370"/>
        <end position="393"/>
    </location>
</feature>
<dbReference type="InterPro" id="IPR027417">
    <property type="entry name" value="P-loop_NTPase"/>
</dbReference>
<dbReference type="GO" id="GO:0005524">
    <property type="term" value="F:ATP binding"/>
    <property type="evidence" value="ECO:0007669"/>
    <property type="project" value="UniProtKB-KW"/>
</dbReference>
<organism evidence="12 13">
    <name type="scientific">[Torrubiella] hemipterigena</name>
    <dbReference type="NCBI Taxonomy" id="1531966"/>
    <lineage>
        <taxon>Eukaryota</taxon>
        <taxon>Fungi</taxon>
        <taxon>Dikarya</taxon>
        <taxon>Ascomycota</taxon>
        <taxon>Pezizomycotina</taxon>
        <taxon>Sordariomycetes</taxon>
        <taxon>Hypocreomycetidae</taxon>
        <taxon>Hypocreales</taxon>
        <taxon>Clavicipitaceae</taxon>
        <taxon>Clavicipitaceae incertae sedis</taxon>
        <taxon>'Torrubiella' clade</taxon>
    </lineage>
</organism>
<dbReference type="OrthoDB" id="4865934at2759"/>
<feature type="transmembrane region" description="Helical" evidence="9">
    <location>
        <begin position="399"/>
        <end position="421"/>
    </location>
</feature>
<keyword evidence="13" id="KW-1185">Reference proteome</keyword>
<feature type="region of interest" description="Disordered" evidence="8">
    <location>
        <begin position="1465"/>
        <end position="1510"/>
    </location>
</feature>
<evidence type="ECO:0008006" key="14">
    <source>
        <dbReference type="Google" id="ProtNLM"/>
    </source>
</evidence>
<evidence type="ECO:0000256" key="7">
    <source>
        <dbReference type="ARBA" id="ARBA00023136"/>
    </source>
</evidence>
<feature type="region of interest" description="Disordered" evidence="8">
    <location>
        <begin position="1781"/>
        <end position="1915"/>
    </location>
</feature>
<dbReference type="GO" id="GO:0016887">
    <property type="term" value="F:ATP hydrolysis activity"/>
    <property type="evidence" value="ECO:0007669"/>
    <property type="project" value="InterPro"/>
</dbReference>
<dbReference type="InterPro" id="IPR003439">
    <property type="entry name" value="ABC_transporter-like_ATP-bd"/>
</dbReference>
<keyword evidence="2" id="KW-0813">Transport</keyword>
<sequence>MEFRGAAMDFARHAALQVADYARSVDTDQITFAFVPAAILLFSTPIYFAILLHNVRRAQPNPALHEQLIITTCITATAIINAAIWYSSAIRNSIHAITIAIPAICALATLVRIFAQQATGKQSSLLCSACLSLTTIGDITATKNCSAFGGVMPIRIVSAIAVGLKFWLVVLDQAPNRTSTSPGRLRRVIQPVKSYFWQCFFALWIKAFRLSDDMCVRDLPALKAEFELSDLQRLFQLAWTHVAKDSPFALLITCLQASKRSVLVSFTSRLVFGILRLYQSILVLHILQAINNDKLSTGGVVLVLCKTASLYLGLALSNHIHKVNLHTSLVRVRSMLESTIFSKTLKLSRAHLIDAEATSLMSSDIDAAEASLPFIITWSSSVFEIIVGTYLLYCAVGDALFLGLIPVLAVVAVAVVISMQLKPSQLAWTKIVDRRIALTAGSLSQLQSLKVCGLTNIVSDSIHDLAEEEISGSQWPALCYAMLHLFFEFTSQVVPLIILAGVYYGKTIGTTLSVAETLSTFALLSATSEPISKVFVQFAQYGPFLNSFGKIQTFLLMEELAHSRITTDAADAEDDNEPRERRRDTNRQLCALLKAMEFTDPHIVELVQASLIVTNGDKVILDRVNLGLAPRTTTVIVGPTGCGKTAFIKTLIGEMPLDRGRILMSTKSVAYCGQEPWIENTSIRKNIVGGDVYDRAWYGEVLKACDLRPDFKCLPQGENTCAGVSGCNLNRDQKQRVALARALYSCQSVLILDDIFASLDQTIAEKVFRRLFCPNGIFKRCGTTVILATSLSDYITAADTLLSMDNDGGLTVEENRQVNIQPEYLLSENDLENDDESPDTKRRSGVPLAQGAMKTLPSAVAGSNSLLPPDGNVSIYAFFRSFGTARMVAGLLALLLTALLVHGKAIYLSIWMSQAPSDRTWFAGYAAFSAVFILTLALALACHLVYLAPASYGVMHQKLLSSVMDSRLAFLAPKDNIYMLTLFNQDMALNSQSSSYNFTEVAFVSLLIFVEGLIVGFGTLYTIALMPFVIIAASVVQDFYLEASRKLRIQDEESTLPIYSHFMETVAGMEYIRIFRFQQSSMERMLTLLSVSQKSHYYKYSLERLLSLMADMAGAIVAFGLVFIALKAKHAVSQSSISLSLLTLNLFLDTLNWWVRAWAGLETSLGAAARINAVTCLALAEQNAARQVETTSDLPPHWPNTGLVSFRNVSATYSVDDKAKALRDINLEIAPGMKLGLVGRSGSGKSSLLLAMLNLLTHEGQILIDGVNIREISQQTLQTSVTFVRQHLFQMQGSIRDNLHPSDKEAPSDEMMIETLTQVEIWGSILAFGGLDANMSTVHLSRGQVQLFAIARAIIHHKHYHSSIIILDETTSYVDSATDQRVQRIIADVFKSATVLMVAHRSATTAYMDYMLEMVNGRTGVLVDRGTWTQSNRLGSPSESATESTDSDRHSIVTEDTYETVASELSVDEHPIPEADGIATPLKLPGDSEPLEASNDASHEPVSPAEESDDEFAIAPPAMAFTTLQLIDRKKELIRKYRRQVTNGQTKIPDSENFSIDDFFPDPESLIMQVAGKWVSGQFVRDLPEDEPHDSPCDDFPLTSPPPSPARWRLDKRDSQSRSQRLRTDLKIELGEAGSSQPGGLSMSSGELCATLSPHSLTTEGSRSPEATSPTWPAAEFQSMAPTRPCQIEPTLSGSGMSLIARENLRKIPVPGDDYELDLLEAVGAESQLESERATSRSSLRSAIRIQRLGVRSERKQVAKLAKQIYRLQLIEAEAAAGLHPEDLESDSSSNSSSDSTVSSYVSSPLPSPSRYNPTPGYPVQSSDDNISTRPGSSSRATLADGDDDDEVLFLKPVAYERPKDTNSTTPAATPTSTNSSTTVTEVAKASVAETSEATTNTLAGAAESSDSSDESDTEMMLVPRDALGLTAYDYLDNAESAYGQSTVVEDDEGENYGMVIRQQPPTGYDMNREGNLSPTSAERMWDTYMVRYPETTTTRERRRRLASLRAAMEVHERGHRRRVAEAMHANAHFYIEEMEAPFTPRLPGQEEEQPIPFSPHGYIDTSQVHLQQHVARAQQKVQRYVMQQAEAQDRQQAELLAAVDDPEATNLQAVTLQFFTDWESASCIAQPSPELGQDGEPPTSPFLNDHLQPIMKKRKRAATTATAAANVQEPLTREEGSPASEPGPSSSVNVPEPDVSLPDTESETNQSANTGVEAEQTETGHAEAVQEENGEVELANAPSLVDEEPTPVNPGGVTLLRYPDFTVEEETETAEAEETLSPSAQSDEEENVTLSNTSTPALADTHVGLTEQAEEKEETLLSDTQNETKTDADDERAA</sequence>
<dbReference type="EMBL" id="CDHN01000003">
    <property type="protein sequence ID" value="CEJ90178.1"/>
    <property type="molecule type" value="Genomic_DNA"/>
</dbReference>
<dbReference type="PROSITE" id="PS50929">
    <property type="entry name" value="ABC_TM1F"/>
    <property type="match status" value="2"/>
</dbReference>
<feature type="compositionally biased region" description="Low complexity" evidence="8">
    <location>
        <begin position="1862"/>
        <end position="1879"/>
    </location>
</feature>
<feature type="transmembrane region" description="Helical" evidence="9">
    <location>
        <begin position="67"/>
        <end position="88"/>
    </location>
</feature>
<feature type="transmembrane region" description="Helical" evidence="9">
    <location>
        <begin position="1105"/>
        <end position="1126"/>
    </location>
</feature>
<dbReference type="HOGENOM" id="CLU_229819_0_0_1"/>
<dbReference type="SUPFAM" id="SSF52540">
    <property type="entry name" value="P-loop containing nucleoside triphosphate hydrolases"/>
    <property type="match status" value="2"/>
</dbReference>
<comment type="subcellular location">
    <subcellularLocation>
        <location evidence="1">Membrane</location>
    </subcellularLocation>
</comment>
<evidence type="ECO:0000256" key="9">
    <source>
        <dbReference type="SAM" id="Phobius"/>
    </source>
</evidence>
<dbReference type="InterPro" id="IPR003593">
    <property type="entry name" value="AAA+_ATPase"/>
</dbReference>
<accession>A0A0A1TIE1</accession>
<keyword evidence="5" id="KW-0067">ATP-binding</keyword>
<feature type="compositionally biased region" description="Basic and acidic residues" evidence="8">
    <location>
        <begin position="1608"/>
        <end position="1630"/>
    </location>
</feature>
<feature type="transmembrane region" description="Helical" evidence="9">
    <location>
        <begin position="30"/>
        <end position="55"/>
    </location>
</feature>
<evidence type="ECO:0000256" key="4">
    <source>
        <dbReference type="ARBA" id="ARBA00022741"/>
    </source>
</evidence>
<feature type="compositionally biased region" description="Polar residues" evidence="8">
    <location>
        <begin position="1428"/>
        <end position="1444"/>
    </location>
</feature>
<feature type="compositionally biased region" description="Low complexity" evidence="8">
    <location>
        <begin position="2178"/>
        <end position="2188"/>
    </location>
</feature>
<feature type="domain" description="ABC transmembrane type-1" evidence="11">
    <location>
        <begin position="891"/>
        <end position="1163"/>
    </location>
</feature>
<keyword evidence="6 9" id="KW-1133">Transmembrane helix</keyword>
<keyword evidence="3 9" id="KW-0812">Transmembrane</keyword>
<feature type="domain" description="ABC transmembrane type-1" evidence="11">
    <location>
        <begin position="263"/>
        <end position="541"/>
    </location>
</feature>
<feature type="compositionally biased region" description="Low complexity" evidence="8">
    <location>
        <begin position="1787"/>
        <end position="1805"/>
    </location>
</feature>
<evidence type="ECO:0000313" key="12">
    <source>
        <dbReference type="EMBL" id="CEJ90178.1"/>
    </source>
</evidence>
<dbReference type="InterPro" id="IPR050173">
    <property type="entry name" value="ABC_transporter_C-like"/>
</dbReference>
<reference evidence="12 13" key="1">
    <citation type="journal article" date="2015" name="Genome Announc.">
        <title>Draft Genome Sequence and Gene Annotation of the Entomopathogenic Fungus Verticillium hemipterigenum.</title>
        <authorList>
            <person name="Horn F."/>
            <person name="Habel A."/>
            <person name="Scharf D.H."/>
            <person name="Dworschak J."/>
            <person name="Brakhage A.A."/>
            <person name="Guthke R."/>
            <person name="Hertweck C."/>
            <person name="Linde J."/>
        </authorList>
    </citation>
    <scope>NUCLEOTIDE SEQUENCE [LARGE SCALE GENOMIC DNA]</scope>
</reference>
<feature type="compositionally biased region" description="Acidic residues" evidence="8">
    <location>
        <begin position="2263"/>
        <end position="2275"/>
    </location>
</feature>
<feature type="compositionally biased region" description="Polar residues" evidence="8">
    <location>
        <begin position="1634"/>
        <end position="1645"/>
    </location>
</feature>
<evidence type="ECO:0000256" key="1">
    <source>
        <dbReference type="ARBA" id="ARBA00004370"/>
    </source>
</evidence>
<feature type="region of interest" description="Disordered" evidence="8">
    <location>
        <begin position="1428"/>
        <end position="1452"/>
    </location>
</feature>
<feature type="transmembrane region" description="Helical" evidence="9">
    <location>
        <begin position="922"/>
        <end position="948"/>
    </location>
</feature>
<dbReference type="PANTHER" id="PTHR24223:SF269">
    <property type="entry name" value="ABC MULTIDRUG TRANSPORTER (EUROFUNG)-RELATED"/>
    <property type="match status" value="1"/>
</dbReference>
<evidence type="ECO:0000256" key="6">
    <source>
        <dbReference type="ARBA" id="ARBA00022989"/>
    </source>
</evidence>
<feature type="transmembrane region" description="Helical" evidence="9">
    <location>
        <begin position="94"/>
        <end position="115"/>
    </location>
</feature>
<evidence type="ECO:0000256" key="8">
    <source>
        <dbReference type="SAM" id="MobiDB-lite"/>
    </source>
</evidence>
<dbReference type="SUPFAM" id="SSF90123">
    <property type="entry name" value="ABC transporter transmembrane region"/>
    <property type="match status" value="2"/>
</dbReference>
<dbReference type="Pfam" id="PF00005">
    <property type="entry name" value="ABC_tran"/>
    <property type="match status" value="2"/>
</dbReference>
<feature type="domain" description="ABC transporter" evidence="10">
    <location>
        <begin position="1204"/>
        <end position="1444"/>
    </location>
</feature>
<dbReference type="SMART" id="SM00382">
    <property type="entry name" value="AAA"/>
    <property type="match status" value="2"/>
</dbReference>
<protein>
    <recommendedName>
        <fullName evidence="14">ABC transporter</fullName>
    </recommendedName>
</protein>
<dbReference type="Gene3D" id="3.40.50.300">
    <property type="entry name" value="P-loop containing nucleotide triphosphate hydrolases"/>
    <property type="match status" value="2"/>
</dbReference>
<dbReference type="PROSITE" id="PS50893">
    <property type="entry name" value="ABC_TRANSPORTER_2"/>
    <property type="match status" value="2"/>
</dbReference>
<evidence type="ECO:0000259" key="10">
    <source>
        <dbReference type="PROSITE" id="PS50893"/>
    </source>
</evidence>
<keyword evidence="4" id="KW-0547">Nucleotide-binding</keyword>
<dbReference type="GO" id="GO:0140359">
    <property type="term" value="F:ABC-type transporter activity"/>
    <property type="evidence" value="ECO:0007669"/>
    <property type="project" value="InterPro"/>
</dbReference>
<dbReference type="Gene3D" id="1.20.1560.10">
    <property type="entry name" value="ABC transporter type 1, transmembrane domain"/>
    <property type="match status" value="2"/>
</dbReference>
<dbReference type="Pfam" id="PF00664">
    <property type="entry name" value="ABC_membrane"/>
    <property type="match status" value="1"/>
</dbReference>
<keyword evidence="7 9" id="KW-0472">Membrane</keyword>
<feature type="transmembrane region" description="Helical" evidence="9">
    <location>
        <begin position="888"/>
        <end position="910"/>
    </location>
</feature>
<dbReference type="PANTHER" id="PTHR24223">
    <property type="entry name" value="ATP-BINDING CASSETTE SUB-FAMILY C"/>
    <property type="match status" value="1"/>
</dbReference>
<gene>
    <name evidence="12" type="ORF">VHEMI05978</name>
</gene>
<feature type="transmembrane region" description="Helical" evidence="9">
    <location>
        <begin position="296"/>
        <end position="316"/>
    </location>
</feature>
<dbReference type="Proteomes" id="UP000039046">
    <property type="component" value="Unassembled WGS sequence"/>
</dbReference>
<feature type="domain" description="ABC transporter" evidence="10">
    <location>
        <begin position="604"/>
        <end position="831"/>
    </location>
</feature>
<evidence type="ECO:0000313" key="13">
    <source>
        <dbReference type="Proteomes" id="UP000039046"/>
    </source>
</evidence>
<proteinExistence type="predicted"/>
<feature type="transmembrane region" description="Helical" evidence="9">
    <location>
        <begin position="996"/>
        <end position="1014"/>
    </location>
</feature>
<feature type="compositionally biased region" description="Polar residues" evidence="8">
    <location>
        <begin position="1889"/>
        <end position="1899"/>
    </location>
</feature>
<feature type="compositionally biased region" description="Polar residues" evidence="8">
    <location>
        <begin position="1820"/>
        <end position="1837"/>
    </location>
</feature>
<evidence type="ECO:0000256" key="5">
    <source>
        <dbReference type="ARBA" id="ARBA00022840"/>
    </source>
</evidence>
<evidence type="ECO:0000256" key="3">
    <source>
        <dbReference type="ARBA" id="ARBA00022692"/>
    </source>
</evidence>
<feature type="region of interest" description="Disordered" evidence="8">
    <location>
        <begin position="2126"/>
        <end position="2335"/>
    </location>
</feature>
<evidence type="ECO:0000259" key="11">
    <source>
        <dbReference type="PROSITE" id="PS50929"/>
    </source>
</evidence>
<feature type="region of interest" description="Disordered" evidence="8">
    <location>
        <begin position="1582"/>
        <end position="1648"/>
    </location>
</feature>
<dbReference type="GO" id="GO:0016020">
    <property type="term" value="C:membrane"/>
    <property type="evidence" value="ECO:0007669"/>
    <property type="project" value="UniProtKB-SubCell"/>
</dbReference>
<feature type="transmembrane region" description="Helical" evidence="9">
    <location>
        <begin position="1020"/>
        <end position="1041"/>
    </location>
</feature>
<dbReference type="InterPro" id="IPR011527">
    <property type="entry name" value="ABC1_TM_dom"/>
</dbReference>
<dbReference type="STRING" id="1531966.A0A0A1TIE1"/>
<evidence type="ECO:0000256" key="2">
    <source>
        <dbReference type="ARBA" id="ARBA00022448"/>
    </source>
</evidence>